<feature type="transmembrane region" description="Helical" evidence="6">
    <location>
        <begin position="261"/>
        <end position="280"/>
    </location>
</feature>
<evidence type="ECO:0000256" key="4">
    <source>
        <dbReference type="ARBA" id="ARBA00022989"/>
    </source>
</evidence>
<evidence type="ECO:0000313" key="7">
    <source>
        <dbReference type="EMBL" id="KAJ8313096.1"/>
    </source>
</evidence>
<dbReference type="PANTHER" id="PTHR10283:SF82">
    <property type="entry name" value="SOLUTE CARRIER FAMILY 13 MEMBER 2"/>
    <property type="match status" value="1"/>
</dbReference>
<evidence type="ECO:0008006" key="9">
    <source>
        <dbReference type="Google" id="ProtNLM"/>
    </source>
</evidence>
<dbReference type="EMBL" id="JARBDR010000440">
    <property type="protein sequence ID" value="KAJ8313096.1"/>
    <property type="molecule type" value="Genomic_DNA"/>
</dbReference>
<reference evidence="7 8" key="1">
    <citation type="submission" date="2022-12" db="EMBL/GenBank/DDBJ databases">
        <title>Chromosome-level genome of Tegillarca granosa.</title>
        <authorList>
            <person name="Kim J."/>
        </authorList>
    </citation>
    <scope>NUCLEOTIDE SEQUENCE [LARGE SCALE GENOMIC DNA]</scope>
    <source>
        <strain evidence="7">Teg-2019</strain>
        <tissue evidence="7">Adductor muscle</tissue>
    </source>
</reference>
<dbReference type="Proteomes" id="UP001217089">
    <property type="component" value="Unassembled WGS sequence"/>
</dbReference>
<gene>
    <name evidence="7" type="ORF">KUTeg_010469</name>
</gene>
<evidence type="ECO:0000256" key="2">
    <source>
        <dbReference type="ARBA" id="ARBA00006772"/>
    </source>
</evidence>
<sequence>MLERLIERLRKVDWSKVIWNLKNLWAIRTPIIVTLAFILPLSLAADGDVKFKCAYTLVVMAILWLTEALPIPVTALFPIFMFPLLGVQSAKVVCSNYVNETTMLFIGGLIVAVAVEEVNLHRRIALGIVKLIGTQPNMLMLGLMLPTWFLSMWISNTAATSMMIPIIMAVTSSVENVDQDAQVKVRFEFMLLSQISVKAMSESDNGVSGDDNPAFEMSDSGSMATVSMSTSASNAPLHQQSENRRNVAAAKSEELIRMGRGFALCVAYGANIGGIATLTGTPPNLILQGTANKIFRQKQPGSESGITFANWMGFAFPLSLITLFVAWMWLQLFFLDCSCRKNQDQTRRKESQLIIDKKYKELGPVSFGEVVVIVVFILLAILWIFRDIPGAGGWRYLFLETAQEGVYPRDSTPSILIAVSLFFLPIKLPNIFCLNIPNDDGSRDTLVYTTILSWDKTVIKLPWGVIILLGGGFALADASGSSGLSAWVGQQLIVFKQLDPWFHKFCTLLDCFPSNGSNK</sequence>
<feature type="transmembrane region" description="Helical" evidence="6">
    <location>
        <begin position="314"/>
        <end position="335"/>
    </location>
</feature>
<evidence type="ECO:0000313" key="8">
    <source>
        <dbReference type="Proteomes" id="UP001217089"/>
    </source>
</evidence>
<feature type="transmembrane region" description="Helical" evidence="6">
    <location>
        <begin position="97"/>
        <end position="115"/>
    </location>
</feature>
<comment type="similarity">
    <text evidence="2">Belongs to the SLC13A/DASS transporter (TC 2.A.47) family. NADC subfamily.</text>
</comment>
<feature type="transmembrane region" description="Helical" evidence="6">
    <location>
        <begin position="415"/>
        <end position="436"/>
    </location>
</feature>
<protein>
    <recommendedName>
        <fullName evidence="9">Solute carrier family 13 member 2</fullName>
    </recommendedName>
</protein>
<keyword evidence="8" id="KW-1185">Reference proteome</keyword>
<keyword evidence="4 6" id="KW-1133">Transmembrane helix</keyword>
<dbReference type="PANTHER" id="PTHR10283">
    <property type="entry name" value="SOLUTE CARRIER FAMILY 13 MEMBER"/>
    <property type="match status" value="1"/>
</dbReference>
<keyword evidence="3 6" id="KW-0812">Transmembrane</keyword>
<evidence type="ECO:0000256" key="5">
    <source>
        <dbReference type="ARBA" id="ARBA00023136"/>
    </source>
</evidence>
<evidence type="ECO:0000256" key="1">
    <source>
        <dbReference type="ARBA" id="ARBA00004141"/>
    </source>
</evidence>
<evidence type="ECO:0000256" key="3">
    <source>
        <dbReference type="ARBA" id="ARBA00022692"/>
    </source>
</evidence>
<evidence type="ECO:0000256" key="6">
    <source>
        <dbReference type="SAM" id="Phobius"/>
    </source>
</evidence>
<comment type="caution">
    <text evidence="7">The sequence shown here is derived from an EMBL/GenBank/DDBJ whole genome shotgun (WGS) entry which is preliminary data.</text>
</comment>
<accession>A0ABQ9F911</accession>
<feature type="transmembrane region" description="Helical" evidence="6">
    <location>
        <begin position="57"/>
        <end position="85"/>
    </location>
</feature>
<proteinExistence type="inferred from homology"/>
<feature type="transmembrane region" description="Helical" evidence="6">
    <location>
        <begin position="457"/>
        <end position="476"/>
    </location>
</feature>
<dbReference type="InterPro" id="IPR001898">
    <property type="entry name" value="SLC13A/DASS"/>
</dbReference>
<name>A0ABQ9F911_TEGGR</name>
<comment type="subcellular location">
    <subcellularLocation>
        <location evidence="1">Membrane</location>
        <topology evidence="1">Multi-pass membrane protein</topology>
    </subcellularLocation>
</comment>
<keyword evidence="5 6" id="KW-0472">Membrane</keyword>
<feature type="transmembrane region" description="Helical" evidence="6">
    <location>
        <begin position="367"/>
        <end position="385"/>
    </location>
</feature>
<feature type="transmembrane region" description="Helical" evidence="6">
    <location>
        <begin position="25"/>
        <end position="45"/>
    </location>
</feature>
<dbReference type="Pfam" id="PF00939">
    <property type="entry name" value="Na_sulph_symp"/>
    <property type="match status" value="1"/>
</dbReference>
<organism evidence="7 8">
    <name type="scientific">Tegillarca granosa</name>
    <name type="common">Malaysian cockle</name>
    <name type="synonym">Anadara granosa</name>
    <dbReference type="NCBI Taxonomy" id="220873"/>
    <lineage>
        <taxon>Eukaryota</taxon>
        <taxon>Metazoa</taxon>
        <taxon>Spiralia</taxon>
        <taxon>Lophotrochozoa</taxon>
        <taxon>Mollusca</taxon>
        <taxon>Bivalvia</taxon>
        <taxon>Autobranchia</taxon>
        <taxon>Pteriomorphia</taxon>
        <taxon>Arcoida</taxon>
        <taxon>Arcoidea</taxon>
        <taxon>Arcidae</taxon>
        <taxon>Tegillarca</taxon>
    </lineage>
</organism>